<feature type="region of interest" description="Disordered" evidence="1">
    <location>
        <begin position="1"/>
        <end position="24"/>
    </location>
</feature>
<gene>
    <name evidence="2" type="ORF">BSL78_09203</name>
</gene>
<dbReference type="PANTHER" id="PTHR31751:SF7">
    <property type="entry name" value="THAP-TYPE DOMAIN-CONTAINING PROTEIN"/>
    <property type="match status" value="1"/>
</dbReference>
<evidence type="ECO:0000313" key="2">
    <source>
        <dbReference type="EMBL" id="PIK53885.1"/>
    </source>
</evidence>
<feature type="compositionally biased region" description="Basic and acidic residues" evidence="1">
    <location>
        <begin position="150"/>
        <end position="165"/>
    </location>
</feature>
<feature type="non-terminal residue" evidence="2">
    <location>
        <position position="643"/>
    </location>
</feature>
<feature type="compositionally biased region" description="Polar residues" evidence="1">
    <location>
        <begin position="128"/>
        <end position="141"/>
    </location>
</feature>
<dbReference type="PANTHER" id="PTHR31751">
    <property type="entry name" value="SI:CH211-108C17.2-RELATED-RELATED"/>
    <property type="match status" value="1"/>
</dbReference>
<dbReference type="AlphaFoldDB" id="A0A2G8L103"/>
<proteinExistence type="predicted"/>
<feature type="region of interest" description="Disordered" evidence="1">
    <location>
        <begin position="83"/>
        <end position="167"/>
    </location>
</feature>
<evidence type="ECO:0000313" key="3">
    <source>
        <dbReference type="Proteomes" id="UP000230750"/>
    </source>
</evidence>
<dbReference type="Proteomes" id="UP000230750">
    <property type="component" value="Unassembled WGS sequence"/>
</dbReference>
<organism evidence="2 3">
    <name type="scientific">Stichopus japonicus</name>
    <name type="common">Sea cucumber</name>
    <dbReference type="NCBI Taxonomy" id="307972"/>
    <lineage>
        <taxon>Eukaryota</taxon>
        <taxon>Metazoa</taxon>
        <taxon>Echinodermata</taxon>
        <taxon>Eleutherozoa</taxon>
        <taxon>Echinozoa</taxon>
        <taxon>Holothuroidea</taxon>
        <taxon>Aspidochirotacea</taxon>
        <taxon>Aspidochirotida</taxon>
        <taxon>Stichopodidae</taxon>
        <taxon>Apostichopus</taxon>
    </lineage>
</organism>
<dbReference type="EMBL" id="MRZV01000270">
    <property type="protein sequence ID" value="PIK53885.1"/>
    <property type="molecule type" value="Genomic_DNA"/>
</dbReference>
<accession>A0A2G8L103</accession>
<feature type="compositionally biased region" description="Basic and acidic residues" evidence="1">
    <location>
        <begin position="10"/>
        <end position="24"/>
    </location>
</feature>
<evidence type="ECO:0000256" key="1">
    <source>
        <dbReference type="SAM" id="MobiDB-lite"/>
    </source>
</evidence>
<dbReference type="OrthoDB" id="10064735at2759"/>
<name>A0A2G8L103_STIJA</name>
<reference evidence="2 3" key="1">
    <citation type="journal article" date="2017" name="PLoS Biol.">
        <title>The sea cucumber genome provides insights into morphological evolution and visceral regeneration.</title>
        <authorList>
            <person name="Zhang X."/>
            <person name="Sun L."/>
            <person name="Yuan J."/>
            <person name="Sun Y."/>
            <person name="Gao Y."/>
            <person name="Zhang L."/>
            <person name="Li S."/>
            <person name="Dai H."/>
            <person name="Hamel J.F."/>
            <person name="Liu C."/>
            <person name="Yu Y."/>
            <person name="Liu S."/>
            <person name="Lin W."/>
            <person name="Guo K."/>
            <person name="Jin S."/>
            <person name="Xu P."/>
            <person name="Storey K.B."/>
            <person name="Huan P."/>
            <person name="Zhang T."/>
            <person name="Zhou Y."/>
            <person name="Zhang J."/>
            <person name="Lin C."/>
            <person name="Li X."/>
            <person name="Xing L."/>
            <person name="Huo D."/>
            <person name="Sun M."/>
            <person name="Wang L."/>
            <person name="Mercier A."/>
            <person name="Li F."/>
            <person name="Yang H."/>
            <person name="Xiang J."/>
        </authorList>
    </citation>
    <scope>NUCLEOTIDE SEQUENCE [LARGE SCALE GENOMIC DNA]</scope>
    <source>
        <strain evidence="2">Shaxun</strain>
        <tissue evidence="2">Muscle</tissue>
    </source>
</reference>
<protein>
    <submittedName>
        <fullName evidence="2">Uncharacterized protein</fullName>
    </submittedName>
</protein>
<sequence>MSSSKRKYKDLRNLPSEEKKKWRKEQIRTSNNRRVRIGNEFERWIALKETLGLKTDTEVANLLLDWYCYDRLESFEGPSIAVVPDQAESDSPGHIATDRGTPTSLASHSRAHSGLTSPNNTPPRKLPSHSSSENDQPTLSTAKKVKDKGHHSEMMHEVSSTDRQQRTLQVRKHPSGVNLEYVQDGDVVYMYPPTMAEHESTQEAELSDEEMDEDEDGSALFQLLEEIEECHPEGKRHDIPLEDIFDIEDSCNNPADHQEEVEQSPDVDIGKLAGDETFLGYTSSLQKLLEEIRVAPCPVAHCGSMPQPVTTTIGTALTVQWSVNRQTSDLSMKTFNFSAGVPKRPRLQTMELPTESPRQFRGRRGTLLCHSSVRSSFPKVKMLCRCLNLGTCSEEFHEYVQRECTFPRSHPPGESSRSLLDERRDKKITIAAGTRSNTHEHSSKYAPFTTLDYTTGDILNVSTLDRRKNQQDYGTLELEAFSQTMDLVKNNSIMVQEVVTDAQQQLKDYMSRQPSIVHSFDVWLGAKSVGRKVAMASQRSEFYHPLEPWTADITKHFLFCARQAGGERMCFISHWRGLLHHVVGNHEWVLGDGYGPARCLHDPIPPELEQEKLLQPGSLSHVALREIVLSEQLLWNSDYYSRN</sequence>
<keyword evidence="3" id="KW-1185">Reference proteome</keyword>
<comment type="caution">
    <text evidence="2">The sequence shown here is derived from an EMBL/GenBank/DDBJ whole genome shotgun (WGS) entry which is preliminary data.</text>
</comment>